<evidence type="ECO:0000256" key="6">
    <source>
        <dbReference type="SAM" id="Phobius"/>
    </source>
</evidence>
<keyword evidence="5 6" id="KW-0472">Membrane</keyword>
<evidence type="ECO:0000259" key="7">
    <source>
        <dbReference type="Pfam" id="PF00892"/>
    </source>
</evidence>
<dbReference type="OrthoDB" id="8162550at2"/>
<dbReference type="InterPro" id="IPR051258">
    <property type="entry name" value="Diverse_Substrate_Transporter"/>
</dbReference>
<keyword evidence="3 6" id="KW-0812">Transmembrane</keyword>
<keyword evidence="4 6" id="KW-1133">Transmembrane helix</keyword>
<dbReference type="Pfam" id="PF00892">
    <property type="entry name" value="EamA"/>
    <property type="match status" value="2"/>
</dbReference>
<evidence type="ECO:0000256" key="4">
    <source>
        <dbReference type="ARBA" id="ARBA00022989"/>
    </source>
</evidence>
<evidence type="ECO:0000256" key="3">
    <source>
        <dbReference type="ARBA" id="ARBA00022692"/>
    </source>
</evidence>
<feature type="domain" description="EamA" evidence="7">
    <location>
        <begin position="35"/>
        <end position="168"/>
    </location>
</feature>
<evidence type="ECO:0000256" key="1">
    <source>
        <dbReference type="ARBA" id="ARBA00004651"/>
    </source>
</evidence>
<evidence type="ECO:0000313" key="8">
    <source>
        <dbReference type="EMBL" id="SFP36306.1"/>
    </source>
</evidence>
<feature type="transmembrane region" description="Helical" evidence="6">
    <location>
        <begin position="96"/>
        <end position="120"/>
    </location>
</feature>
<feature type="transmembrane region" description="Helical" evidence="6">
    <location>
        <begin position="154"/>
        <end position="172"/>
    </location>
</feature>
<dbReference type="Proteomes" id="UP000182692">
    <property type="component" value="Unassembled WGS sequence"/>
</dbReference>
<dbReference type="InterPro" id="IPR000620">
    <property type="entry name" value="EamA_dom"/>
</dbReference>
<feature type="transmembrane region" description="Helical" evidence="6">
    <location>
        <begin position="249"/>
        <end position="272"/>
    </location>
</feature>
<evidence type="ECO:0000256" key="5">
    <source>
        <dbReference type="ARBA" id="ARBA00023136"/>
    </source>
</evidence>
<proteinExistence type="predicted"/>
<feature type="transmembrane region" description="Helical" evidence="6">
    <location>
        <begin position="281"/>
        <end position="300"/>
    </location>
</feature>
<organism evidence="8 9">
    <name type="scientific">Enterovibrio norvegicus DSM 15893</name>
    <dbReference type="NCBI Taxonomy" id="1121869"/>
    <lineage>
        <taxon>Bacteria</taxon>
        <taxon>Pseudomonadati</taxon>
        <taxon>Pseudomonadota</taxon>
        <taxon>Gammaproteobacteria</taxon>
        <taxon>Vibrionales</taxon>
        <taxon>Vibrionaceae</taxon>
        <taxon>Enterovibrio</taxon>
    </lineage>
</organism>
<evidence type="ECO:0000256" key="2">
    <source>
        <dbReference type="ARBA" id="ARBA00022475"/>
    </source>
</evidence>
<dbReference type="PANTHER" id="PTHR42920">
    <property type="entry name" value="OS03G0707200 PROTEIN-RELATED"/>
    <property type="match status" value="1"/>
</dbReference>
<feature type="transmembrane region" description="Helical" evidence="6">
    <location>
        <begin position="65"/>
        <end position="84"/>
    </location>
</feature>
<feature type="transmembrane region" description="Helical" evidence="6">
    <location>
        <begin position="208"/>
        <end position="229"/>
    </location>
</feature>
<dbReference type="GO" id="GO:0005886">
    <property type="term" value="C:plasma membrane"/>
    <property type="evidence" value="ECO:0007669"/>
    <property type="project" value="UniProtKB-SubCell"/>
</dbReference>
<protein>
    <submittedName>
        <fullName evidence="8">Permease of the drug/metabolite transporter (DMT) superfamily</fullName>
    </submittedName>
</protein>
<feature type="transmembrane region" description="Helical" evidence="6">
    <location>
        <begin position="306"/>
        <end position="326"/>
    </location>
</feature>
<reference evidence="8 9" key="1">
    <citation type="submission" date="2016-10" db="EMBL/GenBank/DDBJ databases">
        <authorList>
            <person name="de Groot N.N."/>
        </authorList>
    </citation>
    <scope>NUCLEOTIDE SEQUENCE [LARGE SCALE GENOMIC DNA]</scope>
    <source>
        <strain evidence="8 9">DSM 15893</strain>
    </source>
</reference>
<dbReference type="PANTHER" id="PTHR42920:SF5">
    <property type="entry name" value="EAMA DOMAIN-CONTAINING PROTEIN"/>
    <property type="match status" value="1"/>
</dbReference>
<keyword evidence="2" id="KW-1003">Cell membrane</keyword>
<dbReference type="STRING" id="1121869.SAMN03084138_02004"/>
<dbReference type="InterPro" id="IPR037185">
    <property type="entry name" value="EmrE-like"/>
</dbReference>
<dbReference type="SUPFAM" id="SSF103481">
    <property type="entry name" value="Multidrug resistance efflux transporter EmrE"/>
    <property type="match status" value="2"/>
</dbReference>
<comment type="subcellular location">
    <subcellularLocation>
        <location evidence="1">Cell membrane</location>
        <topology evidence="1">Multi-pass membrane protein</topology>
    </subcellularLocation>
</comment>
<feature type="transmembrane region" description="Helical" evidence="6">
    <location>
        <begin position="184"/>
        <end position="201"/>
    </location>
</feature>
<evidence type="ECO:0000313" key="9">
    <source>
        <dbReference type="Proteomes" id="UP000182692"/>
    </source>
</evidence>
<dbReference type="AlphaFoldDB" id="A0A1I5PRT7"/>
<gene>
    <name evidence="8" type="ORF">SAMN03084138_02004</name>
</gene>
<feature type="domain" description="EamA" evidence="7">
    <location>
        <begin position="183"/>
        <end position="321"/>
    </location>
</feature>
<feature type="transmembrane region" description="Helical" evidence="6">
    <location>
        <begin position="126"/>
        <end position="145"/>
    </location>
</feature>
<dbReference type="EMBL" id="FOWR01000013">
    <property type="protein sequence ID" value="SFP36306.1"/>
    <property type="molecule type" value="Genomic_DNA"/>
</dbReference>
<accession>A0A1I5PRT7</accession>
<sequence>MAQKIAESAEIARDAGIREKTGTSWLHAFMSAKATGYLAMLVTLLLWAGFFLSLKGGANSTLLPADIAITRFLLPAIFLAPFVYQARKQIAVIPKRYLLGMFIGSGLPYLLVASTAMQYVPVSHGSALVPGTLPLFVTAIAVIVFRQPISHHRVIGLIAIVIGTGLFVLTSLQGSYNWAQSQGHMLFLMGSLMWATFTICARVANLNALACSGLLAICSSLMLFVAIAFNLLPSTLHATAFISWPWRDVLSHTMLQGVGAGIVSTCTFLYAVKQLGAERSAAFGSATPVIATLIAFPVFAEQPDLVTCFALGFVCLGSVVASNIFLKQDTSMHYQPPVYEKR</sequence>
<feature type="transmembrane region" description="Helical" evidence="6">
    <location>
        <begin position="34"/>
        <end position="53"/>
    </location>
</feature>
<name>A0A1I5PRT7_9GAMM</name>